<gene>
    <name evidence="10" type="ORF">TT172_LOCUS1875</name>
</gene>
<comment type="subcellular location">
    <subcellularLocation>
        <location evidence="1 9">Mitochondrion inner membrane</location>
        <topology evidence="1 9">Multi-pass membrane protein</topology>
    </subcellularLocation>
</comment>
<organism evidence="10 11">
    <name type="scientific">Thermothielavioides terrestris</name>
    <dbReference type="NCBI Taxonomy" id="2587410"/>
    <lineage>
        <taxon>Eukaryota</taxon>
        <taxon>Fungi</taxon>
        <taxon>Dikarya</taxon>
        <taxon>Ascomycota</taxon>
        <taxon>Pezizomycotina</taxon>
        <taxon>Sordariomycetes</taxon>
        <taxon>Sordariomycetidae</taxon>
        <taxon>Sordariales</taxon>
        <taxon>Chaetomiaceae</taxon>
        <taxon>Thermothielavioides</taxon>
    </lineage>
</organism>
<keyword evidence="5 9" id="KW-0999">Mitochondrion inner membrane</keyword>
<keyword evidence="7 9" id="KW-0496">Mitochondrion</keyword>
<evidence type="ECO:0000256" key="3">
    <source>
        <dbReference type="ARBA" id="ARBA00022448"/>
    </source>
</evidence>
<dbReference type="InterPro" id="IPR005336">
    <property type="entry name" value="MPC"/>
</dbReference>
<evidence type="ECO:0000256" key="9">
    <source>
        <dbReference type="RuleBase" id="RU363100"/>
    </source>
</evidence>
<evidence type="ECO:0000256" key="2">
    <source>
        <dbReference type="ARBA" id="ARBA00006416"/>
    </source>
</evidence>
<comment type="similarity">
    <text evidence="2 9">Belongs to the mitochondrial pyruvate carrier (MPC) (TC 2.A.105) family.</text>
</comment>
<sequence length="160" mass="17942">MPPTSNLFRAARPAFRARHFFFRPKQRNTARFQSTAAGSAEQATAESWAKRMWNSPVGLKTVHFWAPIMKWALVIAGISDFTRPAEKLSVSQNVALTCTGLIWTRWCLIIKPKNYLLAAVNFFLGIVGVVQITRIGLWRQSQKAIAAAKPEEVKEAVVKS</sequence>
<dbReference type="GO" id="GO:0006850">
    <property type="term" value="P:pyruvate import into mitochondria"/>
    <property type="evidence" value="ECO:0007669"/>
    <property type="project" value="InterPro"/>
</dbReference>
<evidence type="ECO:0000313" key="11">
    <source>
        <dbReference type="Proteomes" id="UP000289323"/>
    </source>
</evidence>
<dbReference type="Pfam" id="PF03650">
    <property type="entry name" value="MPC"/>
    <property type="match status" value="1"/>
</dbReference>
<feature type="transmembrane region" description="Helical" evidence="9">
    <location>
        <begin position="115"/>
        <end position="133"/>
    </location>
</feature>
<dbReference type="GO" id="GO:0005743">
    <property type="term" value="C:mitochondrial inner membrane"/>
    <property type="evidence" value="ECO:0007669"/>
    <property type="project" value="UniProtKB-SubCell"/>
</dbReference>
<protein>
    <recommendedName>
        <fullName evidence="9">Mitochondrial pyruvate carrier</fullName>
    </recommendedName>
</protein>
<keyword evidence="4 9" id="KW-0812">Transmembrane</keyword>
<keyword evidence="3 9" id="KW-0813">Transport</keyword>
<comment type="caution">
    <text evidence="9">Lacks conserved residue(s) required for the propagation of feature annotation.</text>
</comment>
<evidence type="ECO:0000256" key="1">
    <source>
        <dbReference type="ARBA" id="ARBA00004448"/>
    </source>
</evidence>
<dbReference type="AlphaFoldDB" id="A0A3S4B1Y3"/>
<keyword evidence="6 9" id="KW-1133">Transmembrane helix</keyword>
<evidence type="ECO:0000256" key="5">
    <source>
        <dbReference type="ARBA" id="ARBA00022792"/>
    </source>
</evidence>
<name>A0A3S4B1Y3_9PEZI</name>
<accession>A0A3S4B1Y3</accession>
<evidence type="ECO:0000313" key="10">
    <source>
        <dbReference type="EMBL" id="SPQ19456.1"/>
    </source>
</evidence>
<evidence type="ECO:0000256" key="7">
    <source>
        <dbReference type="ARBA" id="ARBA00023128"/>
    </source>
</evidence>
<proteinExistence type="inferred from homology"/>
<evidence type="ECO:0000256" key="8">
    <source>
        <dbReference type="ARBA" id="ARBA00023136"/>
    </source>
</evidence>
<dbReference type="PANTHER" id="PTHR14154">
    <property type="entry name" value="UPF0041 BRAIN PROTEIN 44-RELATED"/>
    <property type="match status" value="1"/>
</dbReference>
<keyword evidence="8 9" id="KW-0472">Membrane</keyword>
<comment type="function">
    <text evidence="9">Mediates the uptake of pyruvate into mitochondria.</text>
</comment>
<dbReference type="EMBL" id="OUUZ01000001">
    <property type="protein sequence ID" value="SPQ19456.1"/>
    <property type="molecule type" value="Genomic_DNA"/>
</dbReference>
<evidence type="ECO:0000256" key="6">
    <source>
        <dbReference type="ARBA" id="ARBA00022989"/>
    </source>
</evidence>
<evidence type="ECO:0000256" key="4">
    <source>
        <dbReference type="ARBA" id="ARBA00022692"/>
    </source>
</evidence>
<reference evidence="10 11" key="1">
    <citation type="submission" date="2018-04" db="EMBL/GenBank/DDBJ databases">
        <authorList>
            <person name="Huttner S."/>
            <person name="Dainat J."/>
        </authorList>
    </citation>
    <scope>NUCLEOTIDE SEQUENCE [LARGE SCALE GENOMIC DNA]</scope>
</reference>
<dbReference type="Proteomes" id="UP000289323">
    <property type="component" value="Unassembled WGS sequence"/>
</dbReference>